<protein>
    <submittedName>
        <fullName evidence="2">Uncharacterized protein</fullName>
    </submittedName>
</protein>
<keyword evidence="3" id="KW-1185">Reference proteome</keyword>
<dbReference type="RefSeq" id="XP_017997029.1">
    <property type="nucleotide sequence ID" value="XM_018143735.1"/>
</dbReference>
<dbReference type="Proteomes" id="UP000038010">
    <property type="component" value="Unassembled WGS sequence"/>
</dbReference>
<reference evidence="2 3" key="1">
    <citation type="submission" date="2015-06" db="EMBL/GenBank/DDBJ databases">
        <title>Draft genome of the ant-associated black yeast Phialophora attae CBS 131958.</title>
        <authorList>
            <person name="Moreno L.F."/>
            <person name="Stielow B.J."/>
            <person name="de Hoog S."/>
            <person name="Vicente V.A."/>
            <person name="Weiss V.A."/>
            <person name="de Vries M."/>
            <person name="Cruz L.M."/>
            <person name="Souza E.M."/>
        </authorList>
    </citation>
    <scope>NUCLEOTIDE SEQUENCE [LARGE SCALE GENOMIC DNA]</scope>
    <source>
        <strain evidence="2 3">CBS 131958</strain>
    </source>
</reference>
<comment type="caution">
    <text evidence="2">The sequence shown here is derived from an EMBL/GenBank/DDBJ whole genome shotgun (WGS) entry which is preliminary data.</text>
</comment>
<dbReference type="AlphaFoldDB" id="A0A0N1H4N6"/>
<organism evidence="2 3">
    <name type="scientific">Cyphellophora attinorum</name>
    <dbReference type="NCBI Taxonomy" id="1664694"/>
    <lineage>
        <taxon>Eukaryota</taxon>
        <taxon>Fungi</taxon>
        <taxon>Dikarya</taxon>
        <taxon>Ascomycota</taxon>
        <taxon>Pezizomycotina</taxon>
        <taxon>Eurotiomycetes</taxon>
        <taxon>Chaetothyriomycetidae</taxon>
        <taxon>Chaetothyriales</taxon>
        <taxon>Cyphellophoraceae</taxon>
        <taxon>Cyphellophora</taxon>
    </lineage>
</organism>
<evidence type="ECO:0000313" key="3">
    <source>
        <dbReference type="Proteomes" id="UP000038010"/>
    </source>
</evidence>
<accession>A0A0N1H4N6</accession>
<gene>
    <name evidence="2" type="ORF">AB675_3664</name>
</gene>
<proteinExistence type="predicted"/>
<dbReference type="EMBL" id="LFJN01000026">
    <property type="protein sequence ID" value="KPI37066.1"/>
    <property type="molecule type" value="Genomic_DNA"/>
</dbReference>
<dbReference type="GeneID" id="28735615"/>
<name>A0A0N1H4N6_9EURO</name>
<feature type="compositionally biased region" description="Basic residues" evidence="1">
    <location>
        <begin position="234"/>
        <end position="245"/>
    </location>
</feature>
<feature type="region of interest" description="Disordered" evidence="1">
    <location>
        <begin position="203"/>
        <end position="267"/>
    </location>
</feature>
<evidence type="ECO:0000313" key="2">
    <source>
        <dbReference type="EMBL" id="KPI37066.1"/>
    </source>
</evidence>
<evidence type="ECO:0000256" key="1">
    <source>
        <dbReference type="SAM" id="MobiDB-lite"/>
    </source>
</evidence>
<dbReference type="VEuPathDB" id="FungiDB:AB675_3664"/>
<sequence length="344" mass="37640">MDQQLAEKLQNGEVLNYSATSATSAWRNGSLPPAVRRPPRAEWVPGVCTLPLPRSRRNANGFSPLASTNKLDEDADLAAAIQRSLHDVTAPSGSIGSMTGLDADLAAAIEASTLLSIASHNTTSRPSSTTDLRALEVHAATFPNGHALIPTSGESLLCGGRAIIASWPHQVPSDIAPPTMEELMDIVRGVAFREVMLRSRGELLENNEKPNQNSSKPDVEEHNDVPFFRPVLSKSKKKRLRKQRGKLQSQHDKNTESKVTSANNKEEPLSAFLDNTTYFSPDQMDVLLDLLGWRRGIRLRLGYLENGVPKLLCRDSGDNGEEVKVLWVYFDTSGIGHYSGLRAL</sequence>